<dbReference type="RefSeq" id="WP_070725252.1">
    <property type="nucleotide sequence ID" value="NZ_MDZB01000068.1"/>
</dbReference>
<feature type="transmembrane region" description="Helical" evidence="1">
    <location>
        <begin position="63"/>
        <end position="78"/>
    </location>
</feature>
<keyword evidence="1" id="KW-0812">Transmembrane</keyword>
<keyword evidence="1" id="KW-0472">Membrane</keyword>
<gene>
    <name evidence="2" type="ORF">BEN47_09760</name>
</gene>
<evidence type="ECO:0000313" key="3">
    <source>
        <dbReference type="Proteomes" id="UP000176294"/>
    </source>
</evidence>
<accession>A0A1G1TAY6</accession>
<organism evidence="2 3">
    <name type="scientific">Hymenobacter lapidarius</name>
    <dbReference type="NCBI Taxonomy" id="1908237"/>
    <lineage>
        <taxon>Bacteria</taxon>
        <taxon>Pseudomonadati</taxon>
        <taxon>Bacteroidota</taxon>
        <taxon>Cytophagia</taxon>
        <taxon>Cytophagales</taxon>
        <taxon>Hymenobacteraceae</taxon>
        <taxon>Hymenobacter</taxon>
    </lineage>
</organism>
<keyword evidence="3" id="KW-1185">Reference proteome</keyword>
<protein>
    <recommendedName>
        <fullName evidence="4">Major facilitator superfamily (MFS) profile domain-containing protein</fullName>
    </recommendedName>
</protein>
<dbReference type="AlphaFoldDB" id="A0A1G1TAY6"/>
<sequence length="88" mass="9626">MFTQFFSEYGAVSERAVFFGARRTTEANRGGIFGLNQSFQAWASFATAVVFGALSGLDLRLPWAWFALCLAAVAWLVARPEPAEMAAE</sequence>
<feature type="transmembrane region" description="Helical" evidence="1">
    <location>
        <begin position="39"/>
        <end position="57"/>
    </location>
</feature>
<evidence type="ECO:0000256" key="1">
    <source>
        <dbReference type="SAM" id="Phobius"/>
    </source>
</evidence>
<evidence type="ECO:0000313" key="2">
    <source>
        <dbReference type="EMBL" id="OGX88032.1"/>
    </source>
</evidence>
<comment type="caution">
    <text evidence="2">The sequence shown here is derived from an EMBL/GenBank/DDBJ whole genome shotgun (WGS) entry which is preliminary data.</text>
</comment>
<dbReference type="Proteomes" id="UP000176294">
    <property type="component" value="Unassembled WGS sequence"/>
</dbReference>
<dbReference type="OrthoDB" id="9793283at2"/>
<reference evidence="2 3" key="1">
    <citation type="submission" date="2016-08" db="EMBL/GenBank/DDBJ databases">
        <title>Hymenobacter coccineus sp. nov., Hymenobacter lapidarius sp. nov. and Hymenobacter glacialis sp. nov., isolated from Antarctic soil.</title>
        <authorList>
            <person name="Sedlacek I."/>
            <person name="Kralova S."/>
            <person name="Kyrova K."/>
            <person name="Maslanova I."/>
            <person name="Stankova E."/>
            <person name="Vrbovska V."/>
            <person name="Nemec M."/>
            <person name="Bartak M."/>
            <person name="Svec P."/>
            <person name="Busse H.-J."/>
            <person name="Pantucek R."/>
        </authorList>
    </citation>
    <scope>NUCLEOTIDE SEQUENCE [LARGE SCALE GENOMIC DNA]</scope>
    <source>
        <strain evidence="2 3">CCM 8643</strain>
    </source>
</reference>
<keyword evidence="1" id="KW-1133">Transmembrane helix</keyword>
<dbReference type="STRING" id="1908237.BEN47_09760"/>
<evidence type="ECO:0008006" key="4">
    <source>
        <dbReference type="Google" id="ProtNLM"/>
    </source>
</evidence>
<dbReference type="EMBL" id="MDZB01000068">
    <property type="protein sequence ID" value="OGX88032.1"/>
    <property type="molecule type" value="Genomic_DNA"/>
</dbReference>
<name>A0A1G1TAY6_9BACT</name>
<proteinExistence type="predicted"/>